<keyword evidence="4" id="KW-0804">Transcription</keyword>
<sequence length="309" mass="34674">MNFSLRGLRYFVTTAEEGSVTAAARRLYVSQPSVSAAISHLEESIGQQLFVRKRSSGVILTPVGQHLLPEARMLLAHAEEFQTIANALDAELSGRLRMACFINMAPAYFASLLAGFQHRYPDVRVEFDEGDQAEILEGVRDARYELALTFDLCELDEFEITWLAEISPHVVLAQDHPMARQQRVSLREIAPEPLILMDMPHSRDYLLSLFRSLGIKPNLRYLPNSFEMVRSLTGNGLGYGLLGLVPKTSMTYDGTIVCTLPVEEKVQPLRIAAIQLPQMPTRRVARAFIDYMREYFAATLPASPEGRSQ</sequence>
<protein>
    <submittedName>
        <fullName evidence="6">LysR family transcriptional regulator</fullName>
    </submittedName>
</protein>
<evidence type="ECO:0000256" key="4">
    <source>
        <dbReference type="ARBA" id="ARBA00023163"/>
    </source>
</evidence>
<gene>
    <name evidence="6" type="ORF">C1H69_20105</name>
</gene>
<dbReference type="InterPro" id="IPR036390">
    <property type="entry name" value="WH_DNA-bd_sf"/>
</dbReference>
<dbReference type="Gene3D" id="1.10.10.10">
    <property type="entry name" value="Winged helix-like DNA-binding domain superfamily/Winged helix DNA-binding domain"/>
    <property type="match status" value="1"/>
</dbReference>
<dbReference type="Proteomes" id="UP000235803">
    <property type="component" value="Unassembled WGS sequence"/>
</dbReference>
<dbReference type="AlphaFoldDB" id="A0A2N7TX49"/>
<dbReference type="InterPro" id="IPR005119">
    <property type="entry name" value="LysR_subst-bd"/>
</dbReference>
<dbReference type="OrthoDB" id="8437302at2"/>
<evidence type="ECO:0000313" key="7">
    <source>
        <dbReference type="Proteomes" id="UP000235803"/>
    </source>
</evidence>
<evidence type="ECO:0000259" key="5">
    <source>
        <dbReference type="PROSITE" id="PS50931"/>
    </source>
</evidence>
<evidence type="ECO:0000256" key="3">
    <source>
        <dbReference type="ARBA" id="ARBA00023125"/>
    </source>
</evidence>
<comment type="caution">
    <text evidence="6">The sequence shown here is derived from an EMBL/GenBank/DDBJ whole genome shotgun (WGS) entry which is preliminary data.</text>
</comment>
<dbReference type="GO" id="GO:0003677">
    <property type="term" value="F:DNA binding"/>
    <property type="evidence" value="ECO:0007669"/>
    <property type="project" value="UniProtKB-KW"/>
</dbReference>
<dbReference type="PANTHER" id="PTHR30346">
    <property type="entry name" value="TRANSCRIPTIONAL DUAL REGULATOR HCAR-RELATED"/>
    <property type="match status" value="1"/>
</dbReference>
<dbReference type="Pfam" id="PF03466">
    <property type="entry name" value="LysR_substrate"/>
    <property type="match status" value="1"/>
</dbReference>
<dbReference type="SUPFAM" id="SSF53850">
    <property type="entry name" value="Periplasmic binding protein-like II"/>
    <property type="match status" value="1"/>
</dbReference>
<dbReference type="EMBL" id="PNRF01000042">
    <property type="protein sequence ID" value="PMR72751.1"/>
    <property type="molecule type" value="Genomic_DNA"/>
</dbReference>
<organism evidence="6 7">
    <name type="scientific">Billgrantia endophytica</name>
    <dbReference type="NCBI Taxonomy" id="2033802"/>
    <lineage>
        <taxon>Bacteria</taxon>
        <taxon>Pseudomonadati</taxon>
        <taxon>Pseudomonadota</taxon>
        <taxon>Gammaproteobacteria</taxon>
        <taxon>Oceanospirillales</taxon>
        <taxon>Halomonadaceae</taxon>
        <taxon>Billgrantia</taxon>
    </lineage>
</organism>
<dbReference type="Pfam" id="PF00126">
    <property type="entry name" value="HTH_1"/>
    <property type="match status" value="1"/>
</dbReference>
<keyword evidence="7" id="KW-1185">Reference proteome</keyword>
<keyword evidence="2" id="KW-0805">Transcription regulation</keyword>
<keyword evidence="3" id="KW-0238">DNA-binding</keyword>
<evidence type="ECO:0000256" key="2">
    <source>
        <dbReference type="ARBA" id="ARBA00023015"/>
    </source>
</evidence>
<dbReference type="SUPFAM" id="SSF46785">
    <property type="entry name" value="Winged helix' DNA-binding domain"/>
    <property type="match status" value="1"/>
</dbReference>
<dbReference type="InterPro" id="IPR036388">
    <property type="entry name" value="WH-like_DNA-bd_sf"/>
</dbReference>
<dbReference type="GO" id="GO:0003700">
    <property type="term" value="F:DNA-binding transcription factor activity"/>
    <property type="evidence" value="ECO:0007669"/>
    <property type="project" value="InterPro"/>
</dbReference>
<dbReference type="Gene3D" id="3.40.190.10">
    <property type="entry name" value="Periplasmic binding protein-like II"/>
    <property type="match status" value="2"/>
</dbReference>
<feature type="domain" description="HTH lysR-type" evidence="5">
    <location>
        <begin position="1"/>
        <end position="61"/>
    </location>
</feature>
<name>A0A2N7TX49_9GAMM</name>
<dbReference type="FunFam" id="1.10.10.10:FF:000001">
    <property type="entry name" value="LysR family transcriptional regulator"/>
    <property type="match status" value="1"/>
</dbReference>
<dbReference type="GO" id="GO:0032993">
    <property type="term" value="C:protein-DNA complex"/>
    <property type="evidence" value="ECO:0007669"/>
    <property type="project" value="TreeGrafter"/>
</dbReference>
<dbReference type="RefSeq" id="WP_102655172.1">
    <property type="nucleotide sequence ID" value="NZ_PNRF01000042.1"/>
</dbReference>
<reference evidence="6 7" key="1">
    <citation type="submission" date="2018-01" db="EMBL/GenBank/DDBJ databases">
        <title>Halomonas endophytica sp. nov., isolated from storage liquid in the stems of Populus euphratica.</title>
        <authorList>
            <person name="Chen C."/>
        </authorList>
    </citation>
    <scope>NUCLEOTIDE SEQUENCE [LARGE SCALE GENOMIC DNA]</scope>
    <source>
        <strain evidence="6 7">MC28</strain>
    </source>
</reference>
<dbReference type="InterPro" id="IPR000847">
    <property type="entry name" value="LysR_HTH_N"/>
</dbReference>
<dbReference type="PANTHER" id="PTHR30346:SF0">
    <property type="entry name" value="HCA OPERON TRANSCRIPTIONAL ACTIVATOR HCAR"/>
    <property type="match status" value="1"/>
</dbReference>
<dbReference type="PRINTS" id="PR00039">
    <property type="entry name" value="HTHLYSR"/>
</dbReference>
<dbReference type="PROSITE" id="PS50931">
    <property type="entry name" value="HTH_LYSR"/>
    <property type="match status" value="1"/>
</dbReference>
<evidence type="ECO:0000256" key="1">
    <source>
        <dbReference type="ARBA" id="ARBA00009437"/>
    </source>
</evidence>
<evidence type="ECO:0000313" key="6">
    <source>
        <dbReference type="EMBL" id="PMR72751.1"/>
    </source>
</evidence>
<proteinExistence type="inferred from homology"/>
<accession>A0A2N7TX49</accession>
<comment type="similarity">
    <text evidence="1">Belongs to the LysR transcriptional regulatory family.</text>
</comment>